<evidence type="ECO:0000313" key="4">
    <source>
        <dbReference type="EMBL" id="KAL3513797.1"/>
    </source>
</evidence>
<keyword evidence="2" id="KW-0812">Transmembrane</keyword>
<reference evidence="4 5" key="1">
    <citation type="submission" date="2024-11" db="EMBL/GenBank/DDBJ databases">
        <title>A near-complete genome assembly of Cinchona calisaya.</title>
        <authorList>
            <person name="Lian D.C."/>
            <person name="Zhao X.W."/>
            <person name="Wei L."/>
        </authorList>
    </citation>
    <scope>NUCLEOTIDE SEQUENCE [LARGE SCALE GENOMIC DNA]</scope>
    <source>
        <tissue evidence="4">Nenye</tissue>
    </source>
</reference>
<accession>A0ABD2Z6R2</accession>
<feature type="region of interest" description="Disordered" evidence="1">
    <location>
        <begin position="84"/>
        <end position="108"/>
    </location>
</feature>
<dbReference type="AlphaFoldDB" id="A0ABD2Z6R2"/>
<comment type="caution">
    <text evidence="4">The sequence shown here is derived from an EMBL/GenBank/DDBJ whole genome shotgun (WGS) entry which is preliminary data.</text>
</comment>
<sequence length="129" mass="13926">MKGFCMFIIGITLSMLALFVPNQSSVVCGGIQANVDRNVRVSFVLLVLVSTVMAFSHLFILTVTAMGWLLAFKIHQIWNSCAPLSPMRSSRGGPPVNSGERFKGGRGHNNLFGASINSYSSSQGVQKDC</sequence>
<keyword evidence="2" id="KW-0472">Membrane</keyword>
<organism evidence="4 5">
    <name type="scientific">Cinchona calisaya</name>
    <dbReference type="NCBI Taxonomy" id="153742"/>
    <lineage>
        <taxon>Eukaryota</taxon>
        <taxon>Viridiplantae</taxon>
        <taxon>Streptophyta</taxon>
        <taxon>Embryophyta</taxon>
        <taxon>Tracheophyta</taxon>
        <taxon>Spermatophyta</taxon>
        <taxon>Magnoliopsida</taxon>
        <taxon>eudicotyledons</taxon>
        <taxon>Gunneridae</taxon>
        <taxon>Pentapetalae</taxon>
        <taxon>asterids</taxon>
        <taxon>lamiids</taxon>
        <taxon>Gentianales</taxon>
        <taxon>Rubiaceae</taxon>
        <taxon>Cinchonoideae</taxon>
        <taxon>Cinchoneae</taxon>
        <taxon>Cinchona</taxon>
    </lineage>
</organism>
<evidence type="ECO:0000256" key="3">
    <source>
        <dbReference type="SAM" id="SignalP"/>
    </source>
</evidence>
<feature type="signal peptide" evidence="3">
    <location>
        <begin position="1"/>
        <end position="24"/>
    </location>
</feature>
<evidence type="ECO:0000256" key="1">
    <source>
        <dbReference type="SAM" id="MobiDB-lite"/>
    </source>
</evidence>
<dbReference type="EMBL" id="JBJUIK010000011">
    <property type="protein sequence ID" value="KAL3513797.1"/>
    <property type="molecule type" value="Genomic_DNA"/>
</dbReference>
<keyword evidence="3" id="KW-0732">Signal</keyword>
<proteinExistence type="predicted"/>
<name>A0ABD2Z6R2_9GENT</name>
<feature type="transmembrane region" description="Helical" evidence="2">
    <location>
        <begin position="44"/>
        <end position="70"/>
    </location>
</feature>
<feature type="chain" id="PRO_5044852447" evidence="3">
    <location>
        <begin position="25"/>
        <end position="129"/>
    </location>
</feature>
<keyword evidence="2" id="KW-1133">Transmembrane helix</keyword>
<protein>
    <submittedName>
        <fullName evidence="4">Uncharacterized protein</fullName>
    </submittedName>
</protein>
<gene>
    <name evidence="4" type="ORF">ACH5RR_026514</name>
</gene>
<evidence type="ECO:0000256" key="2">
    <source>
        <dbReference type="SAM" id="Phobius"/>
    </source>
</evidence>
<dbReference type="Proteomes" id="UP001630127">
    <property type="component" value="Unassembled WGS sequence"/>
</dbReference>
<keyword evidence="5" id="KW-1185">Reference proteome</keyword>
<evidence type="ECO:0000313" key="5">
    <source>
        <dbReference type="Proteomes" id="UP001630127"/>
    </source>
</evidence>